<feature type="region of interest" description="Disordered" evidence="6">
    <location>
        <begin position="643"/>
        <end position="674"/>
    </location>
</feature>
<dbReference type="GeneID" id="779753"/>
<evidence type="ECO:0000259" key="7">
    <source>
        <dbReference type="Pfam" id="PF15511"/>
    </source>
</evidence>
<feature type="compositionally biased region" description="Basic residues" evidence="6">
    <location>
        <begin position="643"/>
        <end position="652"/>
    </location>
</feature>
<keyword evidence="9" id="KW-1185">Reference proteome</keyword>
<sequence>MADSPQDNMTTRSLLKQIIATEPTRSAVRYQLRKRSSQQQQQQQQGAPSPRTPRRRNANVSSPLHSVLSNMKERVRRSIRTQSNGNPTRESLPHTDAAGPPLTRKGAQGLQGYVEDLDGITPRSLLRKIIQNEPEVSLIVSQKYGPAATSTEPEMTLGHSLSGVGALGMSLQELPEDEGKHAFGKAKKKKKRMSVTQFEEGVNQRLTQPEEHSASDVIQQSAIQSMSLHDLQEHDRAHAFGNAKKKKRMSITQFVQGVEQRLTQTETSAMSRITQPTEVQPVLADQSGITTFFQSSSLDTSAEPEIVQKHGLVRRPKKFNFVSLEDFEQGVHENYNLLKGSQECFVESATEDTGIQNETAHMNTELYAQPGVSERNLLRTDASPKETEEANLSNQQQTEEVYDKPMETEIEESYLEPLTQKQTLLKSQLEGEFEDYPLNAVDSEEEINESMQDKGKSDDEEAQPILGDRQLHDSENNISQTNEENDNRESHSPDTPEESVILNSTEVTLDPHVEYKSLATPVSKWAEVQHKPPEASRKESLSPANKSWHSPHQKATNQVLSLLPSVLSSITEKELDQPEDSQLSEQSEQLMAKSTDTALQEGTVTDEEESRSDDLSIALNQKVALVKQMLHPLTDTPAYVKNGKSKITKKHPAGNLAPRKKTNETRKKEPGLSSSFIKQLVNHSTQMKVSKDSYKEVETCLKVYFEQLCGDLTAYAMHANRKTITCSDIELLMRRQGYVTDAMPLNVLIERHLPMEYRRYLIPCASSGNQVYPKTKS</sequence>
<evidence type="ECO:0000256" key="2">
    <source>
        <dbReference type="ARBA" id="ARBA00004286"/>
    </source>
</evidence>
<dbReference type="OrthoDB" id="10071681at2759"/>
<dbReference type="GO" id="GO:0046982">
    <property type="term" value="F:protein heterodimerization activity"/>
    <property type="evidence" value="ECO:0007669"/>
    <property type="project" value="InterPro"/>
</dbReference>
<evidence type="ECO:0000256" key="1">
    <source>
        <dbReference type="ARBA" id="ARBA00004123"/>
    </source>
</evidence>
<dbReference type="Reactome" id="R-XTR-2467813">
    <property type="pathway name" value="Separation of Sister Chromatids"/>
</dbReference>
<reference evidence="10" key="1">
    <citation type="journal article" date="2002" name="Dev. Dyn.">
        <title>Genetic and genomic tools for Xenopus research: The NIH Xenopus initiative.</title>
        <authorList>
            <person name="Klein S.L."/>
            <person name="Strausberg R.L."/>
            <person name="Wagner L."/>
            <person name="Pontius J."/>
            <person name="Clifton S.W."/>
            <person name="Richardson P."/>
        </authorList>
    </citation>
    <scope>NUCLEOTIDE SEQUENCE</scope>
</reference>
<dbReference type="Reactome" id="R-XTR-68877">
    <property type="pathway name" value="Mitotic Prometaphase"/>
</dbReference>
<feature type="domain" description="CENP-T/Histone H4 histone fold" evidence="7">
    <location>
        <begin position="670"/>
        <end position="765"/>
    </location>
</feature>
<dbReference type="PANTHER" id="PTHR46904:SF1">
    <property type="entry name" value="CENTROMERE PROTEIN T"/>
    <property type="match status" value="1"/>
</dbReference>
<dbReference type="Reactome" id="R-XTR-9648025">
    <property type="pathway name" value="EML4 and NUDC in mitotic spindle formation"/>
</dbReference>
<feature type="compositionally biased region" description="Polar residues" evidence="6">
    <location>
        <begin position="390"/>
        <end position="399"/>
    </location>
</feature>
<dbReference type="PANTHER" id="PTHR46904">
    <property type="entry name" value="CENTROMERE PROTEIN T"/>
    <property type="match status" value="1"/>
</dbReference>
<keyword evidence="4" id="KW-0158">Chromosome</keyword>
<feature type="compositionally biased region" description="Basic and acidic residues" evidence="6">
    <location>
        <begin position="661"/>
        <end position="670"/>
    </location>
</feature>
<dbReference type="GO" id="GO:0003677">
    <property type="term" value="F:DNA binding"/>
    <property type="evidence" value="ECO:0007669"/>
    <property type="project" value="InterPro"/>
</dbReference>
<dbReference type="GO" id="GO:0005634">
    <property type="term" value="C:nucleus"/>
    <property type="evidence" value="ECO:0007669"/>
    <property type="project" value="UniProtKB-SubCell"/>
</dbReference>
<evidence type="ECO:0000256" key="6">
    <source>
        <dbReference type="SAM" id="MobiDB-lite"/>
    </source>
</evidence>
<feature type="region of interest" description="Disordered" evidence="6">
    <location>
        <begin position="382"/>
        <end position="403"/>
    </location>
</feature>
<evidence type="ECO:0000256" key="4">
    <source>
        <dbReference type="ARBA" id="ARBA00022454"/>
    </source>
</evidence>
<reference evidence="10" key="3">
    <citation type="submission" date="2025-04" db="UniProtKB">
        <authorList>
            <consortium name="RefSeq"/>
        </authorList>
    </citation>
    <scope>IDENTIFICATION</scope>
</reference>
<dbReference type="InterPro" id="IPR035425">
    <property type="entry name" value="CENP-T/H4_C"/>
</dbReference>
<dbReference type="InterPro" id="IPR009072">
    <property type="entry name" value="Histone-fold"/>
</dbReference>
<feature type="region of interest" description="Disordered" evidence="6">
    <location>
        <begin position="445"/>
        <end position="503"/>
    </location>
</feature>
<dbReference type="KEGG" id="xtr:779753"/>
<feature type="compositionally biased region" description="Polar residues" evidence="6">
    <location>
        <begin position="58"/>
        <end position="69"/>
    </location>
</feature>
<evidence type="ECO:0000256" key="3">
    <source>
        <dbReference type="ARBA" id="ARBA00010137"/>
    </source>
</evidence>
<protein>
    <submittedName>
        <fullName evidence="10">Centromere protein T</fullName>
    </submittedName>
</protein>
<dbReference type="Xenbase" id="XB-GENE-6457847">
    <property type="gene designation" value="cenpt"/>
</dbReference>
<name>Q0V9Y3_XENTR</name>
<dbReference type="Reactome" id="R-XTR-5663220">
    <property type="pathway name" value="RHO GTPases Activate Formins"/>
</dbReference>
<evidence type="ECO:0000256" key="5">
    <source>
        <dbReference type="ARBA" id="ARBA00023242"/>
    </source>
</evidence>
<dbReference type="Reactome" id="R-XTR-606279">
    <property type="pathway name" value="Deposition of new CENPA-containing nucleosomes at the centromere"/>
</dbReference>
<feature type="region of interest" description="Disordered" evidence="6">
    <location>
        <begin position="1"/>
        <end position="107"/>
    </location>
</feature>
<accession>Q0V9Y3</accession>
<organism evidence="8">
    <name type="scientific">Xenopus tropicalis</name>
    <name type="common">Western clawed frog</name>
    <name type="synonym">Silurana tropicalis</name>
    <dbReference type="NCBI Taxonomy" id="8364"/>
    <lineage>
        <taxon>Eukaryota</taxon>
        <taxon>Metazoa</taxon>
        <taxon>Chordata</taxon>
        <taxon>Craniata</taxon>
        <taxon>Vertebrata</taxon>
        <taxon>Euteleostomi</taxon>
        <taxon>Amphibia</taxon>
        <taxon>Batrachia</taxon>
        <taxon>Anura</taxon>
        <taxon>Pipoidea</taxon>
        <taxon>Pipidae</taxon>
        <taxon>Xenopodinae</taxon>
        <taxon>Xenopus</taxon>
        <taxon>Silurana</taxon>
    </lineage>
</organism>
<feature type="region of interest" description="Disordered" evidence="6">
    <location>
        <begin position="572"/>
        <end position="615"/>
    </location>
</feature>
<dbReference type="GO" id="GO:0000776">
    <property type="term" value="C:kinetochore"/>
    <property type="evidence" value="ECO:0007669"/>
    <property type="project" value="InterPro"/>
</dbReference>
<feature type="compositionally biased region" description="Basic and acidic residues" evidence="6">
    <location>
        <begin position="527"/>
        <end position="540"/>
    </location>
</feature>
<feature type="compositionally biased region" description="Polar residues" evidence="6">
    <location>
        <begin position="580"/>
        <end position="603"/>
    </location>
</feature>
<dbReference type="EMBL" id="BC121349">
    <property type="protein sequence ID" value="AAI21350.1"/>
    <property type="molecule type" value="mRNA"/>
</dbReference>
<comment type="subcellular location">
    <subcellularLocation>
        <location evidence="2">Chromosome</location>
    </subcellularLocation>
    <subcellularLocation>
        <location evidence="1">Nucleus</location>
    </subcellularLocation>
</comment>
<feature type="compositionally biased region" description="Basic and acidic residues" evidence="6">
    <location>
        <begin position="485"/>
        <end position="494"/>
    </location>
</feature>
<evidence type="ECO:0000313" key="10">
    <source>
        <dbReference type="RefSeq" id="NP_001072300.1"/>
    </source>
</evidence>
<reference evidence="8" key="2">
    <citation type="submission" date="2006-08" db="EMBL/GenBank/DDBJ databases">
        <authorList>
            <consortium name="NIH - Xenopus Gene Collection (XGC) project"/>
        </authorList>
    </citation>
    <scope>NUCLEOTIDE SEQUENCE [LARGE SCALE MRNA]</scope>
    <source>
        <tissue evidence="8">Brain</tissue>
    </source>
</reference>
<dbReference type="SUPFAM" id="SSF47113">
    <property type="entry name" value="Histone-fold"/>
    <property type="match status" value="1"/>
</dbReference>
<keyword evidence="5" id="KW-0539">Nucleus</keyword>
<dbReference type="RefSeq" id="NP_001072300.1">
    <property type="nucleotide sequence ID" value="NM_001078832.1"/>
</dbReference>
<dbReference type="AlphaFoldDB" id="Q0V9Y3"/>
<feature type="compositionally biased region" description="Polar residues" evidence="6">
    <location>
        <begin position="80"/>
        <end position="89"/>
    </location>
</feature>
<dbReference type="Pfam" id="PF15511">
    <property type="entry name" value="CENP-T_C"/>
    <property type="match status" value="1"/>
</dbReference>
<dbReference type="AGR" id="Xenbase:XB-GENE-6457847"/>
<dbReference type="GO" id="GO:0051382">
    <property type="term" value="P:kinetochore assembly"/>
    <property type="evidence" value="ECO:0007669"/>
    <property type="project" value="InterPro"/>
</dbReference>
<dbReference type="Reactome" id="R-XTR-2500257">
    <property type="pathway name" value="Resolution of Sister Chromatid Cohesion"/>
</dbReference>
<proteinExistence type="evidence at transcript level"/>
<dbReference type="GO" id="GO:0007059">
    <property type="term" value="P:chromosome segregation"/>
    <property type="evidence" value="ECO:0000318"/>
    <property type="project" value="GO_Central"/>
</dbReference>
<gene>
    <name evidence="10 11" type="primary">cenpt</name>
    <name evidence="10" type="synonym">cenp-t</name>
    <name evidence="8" type="synonym">MGC145722</name>
</gene>
<feature type="compositionally biased region" description="Polar residues" evidence="6">
    <location>
        <begin position="1"/>
        <end position="14"/>
    </location>
</feature>
<dbReference type="GO" id="GO:0000278">
    <property type="term" value="P:mitotic cell cycle"/>
    <property type="evidence" value="ECO:0000318"/>
    <property type="project" value="GO_Central"/>
</dbReference>
<dbReference type="Proteomes" id="UP000008143">
    <property type="component" value="Chromosome 7"/>
</dbReference>
<evidence type="ECO:0000313" key="11">
    <source>
        <dbReference type="Xenbase" id="XB-GENE-6457847"/>
    </source>
</evidence>
<evidence type="ECO:0000313" key="8">
    <source>
        <dbReference type="EMBL" id="AAI21350.1"/>
    </source>
</evidence>
<dbReference type="CDD" id="cd22920">
    <property type="entry name" value="HFD_CENP-T"/>
    <property type="match status" value="1"/>
</dbReference>
<dbReference type="OMA" id="RRSMRHK"/>
<dbReference type="Gene3D" id="1.10.20.10">
    <property type="entry name" value="Histone, subunit A"/>
    <property type="match status" value="1"/>
</dbReference>
<dbReference type="Reactome" id="R-XTR-141444">
    <property type="pathway name" value="Amplification of signal from unattached kinetochores via a MAD2 inhibitory signal"/>
</dbReference>
<evidence type="ECO:0000313" key="9">
    <source>
        <dbReference type="Proteomes" id="UP000008143"/>
    </source>
</evidence>
<feature type="compositionally biased region" description="Polar residues" evidence="6">
    <location>
        <begin position="542"/>
        <end position="554"/>
    </location>
</feature>
<dbReference type="CTD" id="80152"/>
<comment type="similarity">
    <text evidence="3">Belongs to the CENP-T/CNN1 family.</text>
</comment>
<dbReference type="InterPro" id="IPR028255">
    <property type="entry name" value="CENP-T"/>
</dbReference>
<feature type="region of interest" description="Disordered" evidence="6">
    <location>
        <begin position="524"/>
        <end position="554"/>
    </location>
</feature>